<dbReference type="PANTHER" id="PTHR43380">
    <property type="entry name" value="2-OXOISOVALERATE DEHYDROGENASE SUBUNIT ALPHA, MITOCHONDRIAL"/>
    <property type="match status" value="1"/>
</dbReference>
<reference evidence="4 7" key="1">
    <citation type="submission" date="2015-09" db="EMBL/GenBank/DDBJ databases">
        <title>Draft genome sequence of Acidiplasma aeolicum DSM 18409.</title>
        <authorList>
            <person name="Hemp J."/>
        </authorList>
    </citation>
    <scope>NUCLEOTIDE SEQUENCE [LARGE SCALE GENOMIC DNA]</scope>
    <source>
        <strain evidence="4 7">V</strain>
    </source>
</reference>
<evidence type="ECO:0000313" key="4">
    <source>
        <dbReference type="EMBL" id="KPV46635.1"/>
    </source>
</evidence>
<evidence type="ECO:0000313" key="6">
    <source>
        <dbReference type="Proteomes" id="UP000050320"/>
    </source>
</evidence>
<dbReference type="SUPFAM" id="SSF52518">
    <property type="entry name" value="Thiamin diphosphate-binding fold (THDP-binding)"/>
    <property type="match status" value="1"/>
</dbReference>
<name>A0A0P9CM81_9ARCH</name>
<evidence type="ECO:0000313" key="5">
    <source>
        <dbReference type="EMBL" id="KQB33983.1"/>
    </source>
</evidence>
<dbReference type="OrthoDB" id="25266at2157"/>
<dbReference type="AlphaFoldDB" id="A0A0P9CM81"/>
<dbReference type="PANTHER" id="PTHR43380:SF1">
    <property type="entry name" value="2-OXOISOVALERATE DEHYDROGENASE SUBUNIT ALPHA, MITOCHONDRIAL"/>
    <property type="match status" value="1"/>
</dbReference>
<dbReference type="EMBL" id="LKBG01000264">
    <property type="protein sequence ID" value="KQB33983.1"/>
    <property type="molecule type" value="Genomic_DNA"/>
</dbReference>
<dbReference type="PATRIC" id="fig|507754.4.peg.1503"/>
<dbReference type="InterPro" id="IPR001017">
    <property type="entry name" value="DH_E1"/>
</dbReference>
<feature type="compositionally biased region" description="Basic and acidic residues" evidence="2">
    <location>
        <begin position="255"/>
        <end position="273"/>
    </location>
</feature>
<dbReference type="GO" id="GO:0009083">
    <property type="term" value="P:branched-chain amino acid catabolic process"/>
    <property type="evidence" value="ECO:0007669"/>
    <property type="project" value="TreeGrafter"/>
</dbReference>
<dbReference type="Gene3D" id="3.40.50.970">
    <property type="match status" value="1"/>
</dbReference>
<dbReference type="GeneID" id="84221941"/>
<dbReference type="RefSeq" id="WP_048102175.1">
    <property type="nucleotide sequence ID" value="NZ_JBBYJF010000001.1"/>
</dbReference>
<dbReference type="Pfam" id="PF00676">
    <property type="entry name" value="E1_dh"/>
    <property type="match status" value="1"/>
</dbReference>
<feature type="region of interest" description="Disordered" evidence="2">
    <location>
        <begin position="252"/>
        <end position="273"/>
    </location>
</feature>
<dbReference type="GO" id="GO:0044272">
    <property type="term" value="P:sulfur compound biosynthetic process"/>
    <property type="evidence" value="ECO:0007669"/>
    <property type="project" value="UniProtKB-ARBA"/>
</dbReference>
<evidence type="ECO:0000256" key="2">
    <source>
        <dbReference type="SAM" id="MobiDB-lite"/>
    </source>
</evidence>
<dbReference type="InterPro" id="IPR050771">
    <property type="entry name" value="Alpha-ketoacid_DH_E1_comp"/>
</dbReference>
<dbReference type="CDD" id="cd02000">
    <property type="entry name" value="TPP_E1_PDC_ADC_BCADC"/>
    <property type="match status" value="1"/>
</dbReference>
<keyword evidence="1" id="KW-0560">Oxidoreductase</keyword>
<dbReference type="InterPro" id="IPR029061">
    <property type="entry name" value="THDP-binding"/>
</dbReference>
<comment type="caution">
    <text evidence="4">The sequence shown here is derived from an EMBL/GenBank/DDBJ whole genome shotgun (WGS) entry which is preliminary data.</text>
</comment>
<dbReference type="GO" id="GO:0016624">
    <property type="term" value="F:oxidoreductase activity, acting on the aldehyde or oxo group of donors, disulfide as acceptor"/>
    <property type="evidence" value="ECO:0007669"/>
    <property type="project" value="InterPro"/>
</dbReference>
<reference evidence="5 6" key="2">
    <citation type="submission" date="2015-09" db="EMBL/GenBank/DDBJ databases">
        <title>Heavy metals and arsenic resistance mechanisms in polyextremophilic archaea of the family Ferroplasmaceae.</title>
        <authorList>
            <person name="Bulaev A.G."/>
            <person name="Kanygina A.V."/>
        </authorList>
    </citation>
    <scope>NUCLEOTIDE SEQUENCE [LARGE SCALE GENOMIC DNA]</scope>
    <source>
        <strain evidence="5 6">VT</strain>
    </source>
</reference>
<organism evidence="4 7">
    <name type="scientific">Acidiplasma aeolicum</name>
    <dbReference type="NCBI Taxonomy" id="507754"/>
    <lineage>
        <taxon>Archaea</taxon>
        <taxon>Methanobacteriati</taxon>
        <taxon>Thermoplasmatota</taxon>
        <taxon>Thermoplasmata</taxon>
        <taxon>Thermoplasmatales</taxon>
        <taxon>Ferroplasmaceae</taxon>
        <taxon>Acidiplasma</taxon>
    </lineage>
</organism>
<keyword evidence="4" id="KW-0670">Pyruvate</keyword>
<evidence type="ECO:0000259" key="3">
    <source>
        <dbReference type="Pfam" id="PF00676"/>
    </source>
</evidence>
<keyword evidence="6" id="KW-1185">Reference proteome</keyword>
<feature type="domain" description="Dehydrogenase E1 component" evidence="3">
    <location>
        <begin position="17"/>
        <end position="319"/>
    </location>
</feature>
<protein>
    <submittedName>
        <fullName evidence="4">Pyruvate dehydrogenase</fullName>
    </submittedName>
</protein>
<gene>
    <name evidence="5" type="ORF">AOG54_01455</name>
    <name evidence="4" type="ORF">SE19_04685</name>
</gene>
<sequence length="343" mass="38627">MIEEADISNEKVLEAYRNLVMERMLDKKMLNASRQGFLPFYIPLMGHEAIHIGIGLALRNIDYFYPYYRDFGALVQLGIPMDMIMSQVFSNASDNELGRDMPDHVSFKKYNIGAVITPVAGHLMSAAGIAYAKKYRKSDGAVLTTFGDGATSTPDFHVAMNFAGVYDLPMVFLCENNGFAISVPTYPNEEGQSDAYEETRGPIYKKAEAYGFEGIRIDGTSFLEVYKQTRKALENASNGPVLIEAMTYRMGPHSTADDPNKYRKDEVPEGSDKDPLIVNQKILKDMGILTEKKIQDINNEIDDLTSKLVDKYEKAPKPDKKTILDNLYETDPWYITEERGDIE</sequence>
<evidence type="ECO:0000256" key="1">
    <source>
        <dbReference type="ARBA" id="ARBA00023002"/>
    </source>
</evidence>
<dbReference type="EMBL" id="LJCQ01000206">
    <property type="protein sequence ID" value="KPV46635.1"/>
    <property type="molecule type" value="Genomic_DNA"/>
</dbReference>
<dbReference type="Proteomes" id="UP000050320">
    <property type="component" value="Unassembled WGS sequence"/>
</dbReference>
<evidence type="ECO:0000313" key="7">
    <source>
        <dbReference type="Proteomes" id="UP000050515"/>
    </source>
</evidence>
<accession>A0A0P9CM81</accession>
<dbReference type="Proteomes" id="UP000050515">
    <property type="component" value="Unassembled WGS sequence"/>
</dbReference>
<proteinExistence type="predicted"/>